<protein>
    <submittedName>
        <fullName evidence="3">NADP oxidoreductase coenzyme F420-dependent</fullName>
    </submittedName>
</protein>
<dbReference type="InterPro" id="IPR036291">
    <property type="entry name" value="NAD(P)-bd_dom_sf"/>
</dbReference>
<dbReference type="GO" id="GO:0016491">
    <property type="term" value="F:oxidoreductase activity"/>
    <property type="evidence" value="ECO:0007669"/>
    <property type="project" value="UniProtKB-KW"/>
</dbReference>
<dbReference type="EMBL" id="CP021978">
    <property type="protein sequence ID" value="QCD53595.1"/>
    <property type="molecule type" value="Genomic_DNA"/>
</dbReference>
<reference evidence="3 4" key="1">
    <citation type="submission" date="2017-06" db="EMBL/GenBank/DDBJ databases">
        <title>Complete Genome Sequence of Streptomyces hawaiiensis NRRL 15010 and insights into acyldepsipeptides biosynthesis.</title>
        <authorList>
            <person name="Mariita R.M."/>
            <person name="Sello J.K."/>
        </authorList>
    </citation>
    <scope>NUCLEOTIDE SEQUENCE [LARGE SCALE GENOMIC DNA]</scope>
    <source>
        <strain evidence="3 4">ATCC 12236</strain>
    </source>
</reference>
<sequence length="224" mass="22763">MQSQEEMMVTAVVGVGAIGKTVAQLLVDGGERVMLASKDQAKATALAKELGDQADAASVRAAIDQADIIVFAVWFDAIKELIAEYADLLPGKVVVDPSNALAADDQGNFTPILPEGQSAGSVIAGLSPAGAHYVKAFGSLPAELLASGADRAPQRAVLFYATDDGQAAAAAERLITAAGFDPVKAGGVRDTGRVEVFGDLHTFGGLNGKLVTAQEGLAAVEASA</sequence>
<proteinExistence type="predicted"/>
<evidence type="ECO:0000313" key="4">
    <source>
        <dbReference type="Proteomes" id="UP000495940"/>
    </source>
</evidence>
<dbReference type="Pfam" id="PF03807">
    <property type="entry name" value="F420_oxidored"/>
    <property type="match status" value="1"/>
</dbReference>
<dbReference type="KEGG" id="shaw:CEB94_00660"/>
<accession>A0A6G5R6C5</accession>
<evidence type="ECO:0000259" key="2">
    <source>
        <dbReference type="Pfam" id="PF03807"/>
    </source>
</evidence>
<evidence type="ECO:0000256" key="1">
    <source>
        <dbReference type="ARBA" id="ARBA00023002"/>
    </source>
</evidence>
<gene>
    <name evidence="3" type="ORF">CEB94_00660</name>
</gene>
<dbReference type="RefSeq" id="WP_342789266.1">
    <property type="nucleotide sequence ID" value="NZ_CP021978.1"/>
</dbReference>
<feature type="domain" description="Pyrroline-5-carboxylate reductase catalytic N-terminal" evidence="2">
    <location>
        <begin position="11"/>
        <end position="99"/>
    </location>
</feature>
<keyword evidence="4" id="KW-1185">Reference proteome</keyword>
<keyword evidence="1" id="KW-0560">Oxidoreductase</keyword>
<dbReference type="Gene3D" id="3.40.50.720">
    <property type="entry name" value="NAD(P)-binding Rossmann-like Domain"/>
    <property type="match status" value="1"/>
</dbReference>
<evidence type="ECO:0000313" key="3">
    <source>
        <dbReference type="EMBL" id="QCD53595.1"/>
    </source>
</evidence>
<dbReference type="InterPro" id="IPR051267">
    <property type="entry name" value="STEAP_metalloreductase"/>
</dbReference>
<dbReference type="AlphaFoldDB" id="A0A6G5R6C5"/>
<name>A0A6G5R6C5_9ACTN</name>
<dbReference type="PANTHER" id="PTHR14239">
    <property type="entry name" value="DUDULIN-RELATED"/>
    <property type="match status" value="1"/>
</dbReference>
<dbReference type="SUPFAM" id="SSF51735">
    <property type="entry name" value="NAD(P)-binding Rossmann-fold domains"/>
    <property type="match status" value="1"/>
</dbReference>
<dbReference type="Proteomes" id="UP000495940">
    <property type="component" value="Chromosome"/>
</dbReference>
<dbReference type="InterPro" id="IPR028939">
    <property type="entry name" value="P5C_Rdtase_cat_N"/>
</dbReference>
<dbReference type="PANTHER" id="PTHR14239:SF10">
    <property type="entry name" value="REDUCTASE"/>
    <property type="match status" value="1"/>
</dbReference>
<organism evidence="3 4">
    <name type="scientific">Streptomyces hawaiiensis</name>
    <dbReference type="NCBI Taxonomy" id="67305"/>
    <lineage>
        <taxon>Bacteria</taxon>
        <taxon>Bacillati</taxon>
        <taxon>Actinomycetota</taxon>
        <taxon>Actinomycetes</taxon>
        <taxon>Kitasatosporales</taxon>
        <taxon>Streptomycetaceae</taxon>
        <taxon>Streptomyces</taxon>
    </lineage>
</organism>